<keyword evidence="1" id="KW-1259">Evasion of bacteria-mediated translation shutoff by virus</keyword>
<dbReference type="GO" id="GO:0042245">
    <property type="term" value="P:RNA repair"/>
    <property type="evidence" value="ECO:0007669"/>
    <property type="project" value="UniProtKB-UniRule"/>
</dbReference>
<keyword evidence="1 4" id="KW-0460">Magnesium</keyword>
<keyword evidence="1" id="KW-0945">Host-virus interaction</keyword>
<dbReference type="EMBL" id="MN013084">
    <property type="protein sequence ID" value="QEG13289.1"/>
    <property type="molecule type" value="Genomic_DNA"/>
</dbReference>
<feature type="binding site" evidence="1 3">
    <location>
        <position position="241"/>
    </location>
    <ligand>
        <name>ATP</name>
        <dbReference type="ChEBI" id="CHEBI:30616"/>
    </ligand>
</feature>
<evidence type="ECO:0000259" key="6">
    <source>
        <dbReference type="Pfam" id="PF09511"/>
    </source>
</evidence>
<dbReference type="HAMAP" id="MF_04149">
    <property type="entry name" value="RNALIG_T4"/>
    <property type="match status" value="1"/>
</dbReference>
<dbReference type="GO" id="GO:0046872">
    <property type="term" value="F:metal ion binding"/>
    <property type="evidence" value="ECO:0007669"/>
    <property type="project" value="UniProtKB-UniRule"/>
</dbReference>
<evidence type="ECO:0000256" key="3">
    <source>
        <dbReference type="PIRSR" id="PIRSR612648-2"/>
    </source>
</evidence>
<organism evidence="8 9">
    <name type="scientific">Klebsiella phage vB_KaeM_KaAlpha</name>
    <dbReference type="NCBI Taxonomy" id="2591367"/>
    <lineage>
        <taxon>Viruses</taxon>
        <taxon>Duplodnaviria</taxon>
        <taxon>Heunggongvirae</taxon>
        <taxon>Uroviricota</taxon>
        <taxon>Caudoviricetes</taxon>
        <taxon>Pantevenvirales</taxon>
        <taxon>Straboviridae</taxon>
        <taxon>Tevenvirinae</taxon>
        <taxon>Karamvirus</taxon>
        <taxon>Karamvirus pg7</taxon>
    </lineage>
</organism>
<feature type="binding site" evidence="1 3">
    <location>
        <position position="160"/>
    </location>
    <ligand>
        <name>ATP</name>
        <dbReference type="ChEBI" id="CHEBI:30616"/>
    </ligand>
</feature>
<keyword evidence="1 4" id="KW-0479">Metal-binding</keyword>
<feature type="binding site" evidence="1 3">
    <location>
        <position position="243"/>
    </location>
    <ligand>
        <name>ATP</name>
        <dbReference type="ChEBI" id="CHEBI:30616"/>
    </ligand>
</feature>
<protein>
    <recommendedName>
        <fullName evidence="1">RNA ligase 1</fullName>
        <ecNumber evidence="1">6.5.1.3</ecNumber>
    </recommendedName>
    <alternativeName>
        <fullName evidence="1">Rnl1</fullName>
    </alternativeName>
</protein>
<comment type="similarity">
    <text evidence="1">Belongs to the Tequatrovirus RNA ligase 1 family.</text>
</comment>
<feature type="site" description="Essential for RNA ligase activity" evidence="1 5">
    <location>
        <position position="247"/>
    </location>
</feature>
<evidence type="ECO:0000313" key="8">
    <source>
        <dbReference type="EMBL" id="QEG13289.1"/>
    </source>
</evidence>
<comment type="cofactor">
    <cofactor evidence="1">
        <name>Mg(2+)</name>
        <dbReference type="ChEBI" id="CHEBI:18420"/>
    </cofactor>
    <text evidence="1">Binds 2 magnesium ions that perform the catalytic activity via a two-metal mechanism. One of the catalytic Mg(2+), which is coordinated by 5 water molecules, engages the lysine nucleophile and the ATP alpha phosphate while the Mg(2+) orients the PPi leaving group.</text>
</comment>
<keyword evidence="1" id="KW-0692">RNA repair</keyword>
<keyword evidence="1 3" id="KW-0547">Nucleotide-binding</keyword>
<sequence>MKKLFNELMTLCNDETRFFYRDDVSPMGYKYRTFSYHYASYSDWLLPSALECRGIMFELDVDDIPVRIASRPMEKFFNLNETPFTMNLDLSKIKYMLAKEDGSLVSTYLDGENRIRFKSKTSIKSEQAVEASAMLASIEHLDLAEALIDLAKDGFTANFEYCSPQNRVVLNYHEKMLILLNVRENDTGKYIDYEDLLAHPVLRKYLVEAFEVPNGDFVSKIRAEEQIEGYVCVMEDGLRFKLKTEWYCALHHTKDSIINNQRLFECIVNNAADDLRGMFDNDKVAIDKINAFETQYLDYLRSALKLCQDFYATHRGKDRKTYAANAQATTSAAGLPQVFGIIMKMYAGDLDDDQLITKLNTAFLKNSKPFTPAKYI</sequence>
<feature type="binding site" evidence="1 3">
    <location>
        <position position="36"/>
    </location>
    <ligand>
        <name>ATP</name>
        <dbReference type="ChEBI" id="CHEBI:30616"/>
    </ligand>
</feature>
<name>A0A5B9NI04_9CAUD</name>
<dbReference type="GO" id="GO:0005524">
    <property type="term" value="F:ATP binding"/>
    <property type="evidence" value="ECO:0007669"/>
    <property type="project" value="UniProtKB-UniRule"/>
</dbReference>
<dbReference type="Pfam" id="PF20819">
    <property type="entry name" value="T4_Rnl1_C"/>
    <property type="match status" value="1"/>
</dbReference>
<dbReference type="InterPro" id="IPR019039">
    <property type="entry name" value="T4-Rnl1-like_N"/>
</dbReference>
<gene>
    <name evidence="8" type="ORF">KAALPHA_271</name>
</gene>
<evidence type="ECO:0000256" key="2">
    <source>
        <dbReference type="PIRSR" id="PIRSR612648-1"/>
    </source>
</evidence>
<dbReference type="EC" id="6.5.1.3" evidence="1"/>
<keyword evidence="1 3" id="KW-0067">ATP-binding</keyword>
<dbReference type="Proteomes" id="UP000325316">
    <property type="component" value="Segment"/>
</dbReference>
<dbReference type="Pfam" id="PF09511">
    <property type="entry name" value="RNA_lig_T4_1"/>
    <property type="match status" value="1"/>
</dbReference>
<evidence type="ECO:0000256" key="5">
    <source>
        <dbReference type="PIRSR" id="PIRSR612648-4"/>
    </source>
</evidence>
<feature type="binding site" evidence="1 3">
    <location>
        <position position="75"/>
    </location>
    <ligand>
        <name>ATP</name>
        <dbReference type="ChEBI" id="CHEBI:30616"/>
    </ligand>
</feature>
<keyword evidence="1 8" id="KW-0436">Ligase</keyword>
<feature type="binding site" evidence="1 4">
    <location>
        <position position="273"/>
    </location>
    <ligand>
        <name>Mg(2+)</name>
        <dbReference type="ChEBI" id="CHEBI:18420"/>
        <note>catalytic</note>
    </ligand>
</feature>
<comment type="function">
    <text evidence="1">Involved in countering a host defense mechanism which, following viral infection, activates the host anticodon nuclease and shuts off viral translation. Repairs 5'-PO4 and 3'-OH groups in the cleaved host tRNA.</text>
</comment>
<reference evidence="8 9" key="1">
    <citation type="submission" date="2019-04" db="EMBL/GenBank/DDBJ databases">
        <authorList>
            <person name="Anderson K.J."/>
            <person name="Thurgood T.L."/>
            <person name="Sharma R."/>
            <person name="Arens D.K."/>
            <person name="Kruger J.L."/>
            <person name="Thompson D.W."/>
            <person name="Casjens S."/>
            <person name="Grose J.H."/>
        </authorList>
    </citation>
    <scope>NUCLEOTIDE SEQUENCE [LARGE SCALE GENOMIC DNA]</scope>
</reference>
<proteinExistence type="inferred from homology"/>
<dbReference type="NCBIfam" id="TIGR02308">
    <property type="entry name" value="RNA_lig_T4_1"/>
    <property type="match status" value="1"/>
</dbReference>
<dbReference type="GO" id="GO:0003972">
    <property type="term" value="F:RNA ligase (ATP) activity"/>
    <property type="evidence" value="ECO:0007669"/>
    <property type="project" value="UniProtKB-UniRule"/>
</dbReference>
<dbReference type="InterPro" id="IPR049042">
    <property type="entry name" value="T4_Rnl1_C"/>
</dbReference>
<dbReference type="InterPro" id="IPR012648">
    <property type="entry name" value="Rnl1"/>
</dbReference>
<evidence type="ECO:0000256" key="4">
    <source>
        <dbReference type="PIRSR" id="PIRSR612648-3"/>
    </source>
</evidence>
<feature type="domain" description="T4 RNA ligase 1 C-terminal" evidence="7">
    <location>
        <begin position="254"/>
        <end position="375"/>
    </location>
</feature>
<evidence type="ECO:0000259" key="7">
    <source>
        <dbReference type="Pfam" id="PF20819"/>
    </source>
</evidence>
<accession>A0A5B9NI04</accession>
<evidence type="ECO:0000256" key="1">
    <source>
        <dbReference type="HAMAP-Rule" id="MF_04149"/>
    </source>
</evidence>
<evidence type="ECO:0000313" key="9">
    <source>
        <dbReference type="Proteomes" id="UP000325316"/>
    </source>
</evidence>
<feature type="active site" description="N6-AMP-lysine intermediate" evidence="1 2">
    <location>
        <position position="99"/>
    </location>
</feature>
<comment type="catalytic activity">
    <reaction evidence="1">
        <text>ATP + (ribonucleotide)n-3'-hydroxyl + 5'-phospho-(ribonucleotide)m = (ribonucleotide)n+m + AMP + diphosphate.</text>
        <dbReference type="EC" id="6.5.1.3"/>
    </reaction>
</comment>
<feature type="binding site" evidence="1 3">
    <location>
        <position position="53"/>
    </location>
    <ligand>
        <name>ATP</name>
        <dbReference type="ChEBI" id="CHEBI:30616"/>
    </ligand>
</feature>
<feature type="domain" description="T4 RNA ligase 1-like N-terminal" evidence="6">
    <location>
        <begin position="51"/>
        <end position="247"/>
    </location>
</feature>
<dbReference type="Gene3D" id="1.10.3550.20">
    <property type="match status" value="1"/>
</dbReference>
<feature type="site" description="Essential for RNA ligase activity" evidence="1 5">
    <location>
        <position position="160"/>
    </location>
</feature>